<proteinExistence type="predicted"/>
<gene>
    <name evidence="1" type="ORF">NC653_020874</name>
</gene>
<accession>A0AAD6MNV8</accession>
<evidence type="ECO:0000313" key="2">
    <source>
        <dbReference type="Proteomes" id="UP001164929"/>
    </source>
</evidence>
<reference evidence="1" key="1">
    <citation type="journal article" date="2023" name="Mol. Ecol. Resour.">
        <title>Chromosome-level genome assembly of a triploid poplar Populus alba 'Berolinensis'.</title>
        <authorList>
            <person name="Chen S."/>
            <person name="Yu Y."/>
            <person name="Wang X."/>
            <person name="Wang S."/>
            <person name="Zhang T."/>
            <person name="Zhou Y."/>
            <person name="He R."/>
            <person name="Meng N."/>
            <person name="Wang Y."/>
            <person name="Liu W."/>
            <person name="Liu Z."/>
            <person name="Liu J."/>
            <person name="Guo Q."/>
            <person name="Huang H."/>
            <person name="Sederoff R.R."/>
            <person name="Wang G."/>
            <person name="Qu G."/>
            <person name="Chen S."/>
        </authorList>
    </citation>
    <scope>NUCLEOTIDE SEQUENCE</scope>
    <source>
        <strain evidence="1">SC-2020</strain>
    </source>
</reference>
<keyword evidence="2" id="KW-1185">Reference proteome</keyword>
<dbReference type="EMBL" id="JAQIZT010000008">
    <property type="protein sequence ID" value="KAJ6987752.1"/>
    <property type="molecule type" value="Genomic_DNA"/>
</dbReference>
<dbReference type="AlphaFoldDB" id="A0AAD6MNV8"/>
<name>A0AAD6MNV8_9ROSI</name>
<evidence type="ECO:0000313" key="1">
    <source>
        <dbReference type="EMBL" id="KAJ6987752.1"/>
    </source>
</evidence>
<sequence>MSQNIINFWMVFSMQTEYKKLFG</sequence>
<organism evidence="1 2">
    <name type="scientific">Populus alba x Populus x berolinensis</name>
    <dbReference type="NCBI Taxonomy" id="444605"/>
    <lineage>
        <taxon>Eukaryota</taxon>
        <taxon>Viridiplantae</taxon>
        <taxon>Streptophyta</taxon>
        <taxon>Embryophyta</taxon>
        <taxon>Tracheophyta</taxon>
        <taxon>Spermatophyta</taxon>
        <taxon>Magnoliopsida</taxon>
        <taxon>eudicotyledons</taxon>
        <taxon>Gunneridae</taxon>
        <taxon>Pentapetalae</taxon>
        <taxon>rosids</taxon>
        <taxon>fabids</taxon>
        <taxon>Malpighiales</taxon>
        <taxon>Salicaceae</taxon>
        <taxon>Saliceae</taxon>
        <taxon>Populus</taxon>
    </lineage>
</organism>
<dbReference type="Proteomes" id="UP001164929">
    <property type="component" value="Chromosome 8"/>
</dbReference>
<comment type="caution">
    <text evidence="1">The sequence shown here is derived from an EMBL/GenBank/DDBJ whole genome shotgun (WGS) entry which is preliminary data.</text>
</comment>
<protein>
    <submittedName>
        <fullName evidence="1">Uncharacterized protein</fullName>
    </submittedName>
</protein>